<feature type="compositionally biased region" description="Low complexity" evidence="7">
    <location>
        <begin position="479"/>
        <end position="489"/>
    </location>
</feature>
<dbReference type="InterPro" id="IPR005467">
    <property type="entry name" value="His_kinase_dom"/>
</dbReference>
<evidence type="ECO:0000256" key="4">
    <source>
        <dbReference type="ARBA" id="ARBA00022679"/>
    </source>
</evidence>
<keyword evidence="3 6" id="KW-0597">Phosphoprotein</keyword>
<name>A0A9N9L9K2_9HELO</name>
<accession>A0A9N9L9K2</accession>
<dbReference type="Gene3D" id="3.40.50.2300">
    <property type="match status" value="1"/>
</dbReference>
<dbReference type="InterPro" id="IPR036097">
    <property type="entry name" value="HisK_dim/P_sf"/>
</dbReference>
<dbReference type="PANTHER" id="PTHR43047">
    <property type="entry name" value="TWO-COMPONENT HISTIDINE PROTEIN KINASE"/>
    <property type="match status" value="1"/>
</dbReference>
<dbReference type="SUPFAM" id="SSF52172">
    <property type="entry name" value="CheY-like"/>
    <property type="match status" value="1"/>
</dbReference>
<evidence type="ECO:0000256" key="2">
    <source>
        <dbReference type="ARBA" id="ARBA00012438"/>
    </source>
</evidence>
<comment type="caution">
    <text evidence="10">The sequence shown here is derived from an EMBL/GenBank/DDBJ whole genome shotgun (WGS) entry which is preliminary data.</text>
</comment>
<feature type="domain" description="Histidine kinase" evidence="8">
    <location>
        <begin position="707"/>
        <end position="978"/>
    </location>
</feature>
<dbReference type="EMBL" id="CAJVRL010000092">
    <property type="protein sequence ID" value="CAG8959457.1"/>
    <property type="molecule type" value="Genomic_DNA"/>
</dbReference>
<comment type="catalytic activity">
    <reaction evidence="1">
        <text>ATP + protein L-histidine = ADP + protein N-phospho-L-histidine.</text>
        <dbReference type="EC" id="2.7.13.3"/>
    </reaction>
</comment>
<evidence type="ECO:0000259" key="8">
    <source>
        <dbReference type="PROSITE" id="PS50109"/>
    </source>
</evidence>
<dbReference type="Proteomes" id="UP000696280">
    <property type="component" value="Unassembled WGS sequence"/>
</dbReference>
<dbReference type="Pfam" id="PF00512">
    <property type="entry name" value="HisKA"/>
    <property type="match status" value="1"/>
</dbReference>
<evidence type="ECO:0000313" key="11">
    <source>
        <dbReference type="Proteomes" id="UP000696280"/>
    </source>
</evidence>
<keyword evidence="11" id="KW-1185">Reference proteome</keyword>
<dbReference type="InterPro" id="IPR001789">
    <property type="entry name" value="Sig_transdc_resp-reg_receiver"/>
</dbReference>
<keyword evidence="5" id="KW-0418">Kinase</keyword>
<dbReference type="SUPFAM" id="SSF55874">
    <property type="entry name" value="ATPase domain of HSP90 chaperone/DNA topoisomerase II/histidine kinase"/>
    <property type="match status" value="1"/>
</dbReference>
<feature type="compositionally biased region" description="Polar residues" evidence="7">
    <location>
        <begin position="490"/>
        <end position="531"/>
    </location>
</feature>
<dbReference type="Gene3D" id="3.30.565.10">
    <property type="entry name" value="Histidine kinase-like ATPase, C-terminal domain"/>
    <property type="match status" value="1"/>
</dbReference>
<evidence type="ECO:0000259" key="9">
    <source>
        <dbReference type="PROSITE" id="PS50110"/>
    </source>
</evidence>
<dbReference type="Pfam" id="PF02518">
    <property type="entry name" value="HATPase_c"/>
    <property type="match status" value="1"/>
</dbReference>
<dbReference type="Gene3D" id="1.10.287.130">
    <property type="match status" value="1"/>
</dbReference>
<dbReference type="GO" id="GO:0000155">
    <property type="term" value="F:phosphorelay sensor kinase activity"/>
    <property type="evidence" value="ECO:0007669"/>
    <property type="project" value="InterPro"/>
</dbReference>
<dbReference type="FunFam" id="3.30.450.40:FF:000083">
    <property type="entry name" value="Sensor histidine kinase/response regulator, putative (AFU_orthologue AFUA_4G00660)"/>
    <property type="match status" value="1"/>
</dbReference>
<dbReference type="InterPro" id="IPR004358">
    <property type="entry name" value="Sig_transdc_His_kin-like_C"/>
</dbReference>
<dbReference type="SMART" id="SM00387">
    <property type="entry name" value="HATPase_c"/>
    <property type="match status" value="1"/>
</dbReference>
<feature type="region of interest" description="Disordered" evidence="7">
    <location>
        <begin position="476"/>
        <end position="534"/>
    </location>
</feature>
<dbReference type="InterPro" id="IPR003594">
    <property type="entry name" value="HATPase_dom"/>
</dbReference>
<dbReference type="CDD" id="cd17546">
    <property type="entry name" value="REC_hyHK_CKI1_RcsC-like"/>
    <property type="match status" value="1"/>
</dbReference>
<feature type="compositionally biased region" description="Polar residues" evidence="7">
    <location>
        <begin position="1183"/>
        <end position="1194"/>
    </location>
</feature>
<evidence type="ECO:0000256" key="3">
    <source>
        <dbReference type="ARBA" id="ARBA00022553"/>
    </source>
</evidence>
<feature type="compositionally biased region" description="Polar residues" evidence="7">
    <location>
        <begin position="375"/>
        <end position="384"/>
    </location>
</feature>
<dbReference type="OrthoDB" id="303614at2759"/>
<organism evidence="10 11">
    <name type="scientific">Hymenoscyphus fraxineus</name>
    <dbReference type="NCBI Taxonomy" id="746836"/>
    <lineage>
        <taxon>Eukaryota</taxon>
        <taxon>Fungi</taxon>
        <taxon>Dikarya</taxon>
        <taxon>Ascomycota</taxon>
        <taxon>Pezizomycotina</taxon>
        <taxon>Leotiomycetes</taxon>
        <taxon>Helotiales</taxon>
        <taxon>Helotiaceae</taxon>
        <taxon>Hymenoscyphus</taxon>
    </lineage>
</organism>
<feature type="region of interest" description="Disordered" evidence="7">
    <location>
        <begin position="355"/>
        <end position="415"/>
    </location>
</feature>
<dbReference type="SUPFAM" id="SSF47384">
    <property type="entry name" value="Homodimeric domain of signal transducing histidine kinase"/>
    <property type="match status" value="1"/>
</dbReference>
<dbReference type="InterPro" id="IPR003661">
    <property type="entry name" value="HisK_dim/P_dom"/>
</dbReference>
<sequence>MVQVRTSDNRRLGPKQILATSAVQSLVRYYKSHRNTRQECCWTDKSFVPLKTCISSTPSPINHPHQHTSSVDEVLNGGQQKADPLQHDPTLTALAQLGALQLNCQRAFISLIDHQNQYVLAEATRSVSLDCSKQSYSADGIYLGAQIIDLASGICPDSIHVFMAEDNSRDILTPNIRANRTLYTINDLSMDDSSKEKEFVVGWPHMRFYAEVPIKTSSGILIGSYCVVDSGKPSKLITDPSIDNKPRRGLDSESFRKLKEIASVVTRHLELVQAHKNLERSRDMVKALGLFVEGKPSLRDWWTDAFNVESGCTNVESLQSKDGDRSPPSVDDLTVASDRLENFLRVENFLKSASDYEVRPNESSTRSSSPDEIKSTAATVSNRAPESRADSLGRPGTVALTPSISENPNPMKEEKDLVQQYRPATNKLFQQDLMSYASIKALFSRASHLIRDASDLDGILFVSASLQNVEVKYAKSSVTTTTPQTATTPSRVVSDTQSSVSAHSSRNGQTKEAPSPGSFTISIGRTTSNHPGTDHKLSTCDILGYSLDNKGCGGGLEPAGHQLNIPQSVLRGLLSSYPHGNIFLFDEDGSPFLYEDIDPYPTSGETRRPESASKRRLRKFEREKQQMRSYQLLDICPGARAIIFFPLWDPQRDQWFAGSLAWTRDPWRILHSEDVTYLAGFGSCIMAEKSKMDALSADRSKADFISSISHELRTPLHGLLATLDIIDGISRNDEEDELIRTMTTCGEVLLDTMDHILDYARMSAFRKNQIPKSEKKQDPGALVLSNGITSFDFSNMVESVVEGVLAGHRYRSVDRRSKSSVVLQEDAIQQKQFKPTPPGINPDVMVILNIQKQPSWLFESQIGAWKRILTNVFGNALKYTEAGFIEVSLRLEALPERTQPKGVVSVVLEIEDTGIGMSRDFLTNRLYMPFAQANPMSVGTGLGLSIVRQLVTDIDGCIDIESELGYGTTVKVSVPLKPSDIPDSNTQSIGSTAMIRDIGVWCRDVTLCLVGFDQISDIEETPFGMVSIHGKRLAAVKESITTLARNWFGMRVTTAQSIAESEGGILLGLQSQINESEKMSRREALIVLEDVFKGSKVFRDEGIFHLSQPVGPYKLARIIGLCLEYQSSFSDTTATPSTRPKINRMHSYGFSQVPVGRTQVDDVTSPAMDTPDSDRTMVARQLSPKQTSETQISSHLKVESEESGKLRRTDSADVPMAKSMVLLVEDNPINLKILVNHMNRAGETHTTAVNGLEALHKYQAGHKSFKIIFMDISMPVMDGISATRKIRQFEKENSLPRVRIVALTCFSSDEYQKNAFEAGVDIFLVKPVLMKNLLPLLKDLDVVAPPRASRGC</sequence>
<gene>
    <name evidence="10" type="ORF">HYFRA_00001355</name>
</gene>
<dbReference type="PROSITE" id="PS50109">
    <property type="entry name" value="HIS_KIN"/>
    <property type="match status" value="1"/>
</dbReference>
<protein>
    <recommendedName>
        <fullName evidence="2">histidine kinase</fullName>
        <ecNumber evidence="2">2.7.13.3</ecNumber>
    </recommendedName>
</protein>
<dbReference type="PANTHER" id="PTHR43047:SF72">
    <property type="entry name" value="OSMOSENSING HISTIDINE PROTEIN KINASE SLN1"/>
    <property type="match status" value="1"/>
</dbReference>
<feature type="modified residue" description="4-aspartylphosphate" evidence="6">
    <location>
        <position position="1271"/>
    </location>
</feature>
<dbReference type="SUPFAM" id="SSF55781">
    <property type="entry name" value="GAF domain-like"/>
    <property type="match status" value="1"/>
</dbReference>
<dbReference type="PRINTS" id="PR00344">
    <property type="entry name" value="BCTRLSENSOR"/>
</dbReference>
<proteinExistence type="predicted"/>
<feature type="compositionally biased region" description="Basic and acidic residues" evidence="7">
    <location>
        <begin position="1196"/>
        <end position="1209"/>
    </location>
</feature>
<feature type="region of interest" description="Disordered" evidence="7">
    <location>
        <begin position="1182"/>
        <end position="1209"/>
    </location>
</feature>
<dbReference type="GO" id="GO:0009927">
    <property type="term" value="F:histidine phosphotransfer kinase activity"/>
    <property type="evidence" value="ECO:0007669"/>
    <property type="project" value="TreeGrafter"/>
</dbReference>
<dbReference type="CDD" id="cd00082">
    <property type="entry name" value="HisKA"/>
    <property type="match status" value="1"/>
</dbReference>
<reference evidence="10" key="1">
    <citation type="submission" date="2021-07" db="EMBL/GenBank/DDBJ databases">
        <authorList>
            <person name="Durling M."/>
        </authorList>
    </citation>
    <scope>NUCLEOTIDE SEQUENCE</scope>
</reference>
<dbReference type="PROSITE" id="PS50110">
    <property type="entry name" value="RESPONSE_REGULATORY"/>
    <property type="match status" value="1"/>
</dbReference>
<feature type="domain" description="Response regulatory" evidence="9">
    <location>
        <begin position="1220"/>
        <end position="1341"/>
    </location>
</feature>
<keyword evidence="4" id="KW-0808">Transferase</keyword>
<evidence type="ECO:0000313" key="10">
    <source>
        <dbReference type="EMBL" id="CAG8959457.1"/>
    </source>
</evidence>
<dbReference type="SMART" id="SM00448">
    <property type="entry name" value="REC"/>
    <property type="match status" value="1"/>
</dbReference>
<dbReference type="InterPro" id="IPR036890">
    <property type="entry name" value="HATPase_C_sf"/>
</dbReference>
<dbReference type="Pfam" id="PF00072">
    <property type="entry name" value="Response_reg"/>
    <property type="match status" value="1"/>
</dbReference>
<evidence type="ECO:0000256" key="5">
    <source>
        <dbReference type="ARBA" id="ARBA00022777"/>
    </source>
</evidence>
<dbReference type="InterPro" id="IPR011006">
    <property type="entry name" value="CheY-like_superfamily"/>
</dbReference>
<evidence type="ECO:0000256" key="7">
    <source>
        <dbReference type="SAM" id="MobiDB-lite"/>
    </source>
</evidence>
<dbReference type="GO" id="GO:0005886">
    <property type="term" value="C:plasma membrane"/>
    <property type="evidence" value="ECO:0007669"/>
    <property type="project" value="TreeGrafter"/>
</dbReference>
<evidence type="ECO:0000256" key="6">
    <source>
        <dbReference type="PROSITE-ProRule" id="PRU00169"/>
    </source>
</evidence>
<evidence type="ECO:0000256" key="1">
    <source>
        <dbReference type="ARBA" id="ARBA00000085"/>
    </source>
</evidence>
<dbReference type="EC" id="2.7.13.3" evidence="2"/>
<dbReference type="SMART" id="SM00388">
    <property type="entry name" value="HisKA"/>
    <property type="match status" value="1"/>
</dbReference>